<accession>A0AAN7D2G3</accession>
<evidence type="ECO:0000313" key="3">
    <source>
        <dbReference type="Proteomes" id="UP001303647"/>
    </source>
</evidence>
<proteinExistence type="predicted"/>
<feature type="compositionally biased region" description="Polar residues" evidence="1">
    <location>
        <begin position="116"/>
        <end position="128"/>
    </location>
</feature>
<comment type="caution">
    <text evidence="2">The sequence shown here is derived from an EMBL/GenBank/DDBJ whole genome shotgun (WGS) entry which is preliminary data.</text>
</comment>
<feature type="compositionally biased region" description="Polar residues" evidence="1">
    <location>
        <begin position="152"/>
        <end position="163"/>
    </location>
</feature>
<protein>
    <submittedName>
        <fullName evidence="2">Uncharacterized protein</fullName>
    </submittedName>
</protein>
<evidence type="ECO:0000256" key="1">
    <source>
        <dbReference type="SAM" id="MobiDB-lite"/>
    </source>
</evidence>
<name>A0AAN7D2G3_9PEZI</name>
<keyword evidence="3" id="KW-1185">Reference proteome</keyword>
<reference evidence="2" key="1">
    <citation type="journal article" date="2023" name="Mol. Phylogenet. Evol.">
        <title>Genome-scale phylogeny and comparative genomics of the fungal order Sordariales.</title>
        <authorList>
            <person name="Hensen N."/>
            <person name="Bonometti L."/>
            <person name="Westerberg I."/>
            <person name="Brannstrom I.O."/>
            <person name="Guillou S."/>
            <person name="Cros-Aarteil S."/>
            <person name="Calhoun S."/>
            <person name="Haridas S."/>
            <person name="Kuo A."/>
            <person name="Mondo S."/>
            <person name="Pangilinan J."/>
            <person name="Riley R."/>
            <person name="LaButti K."/>
            <person name="Andreopoulos B."/>
            <person name="Lipzen A."/>
            <person name="Chen C."/>
            <person name="Yan M."/>
            <person name="Daum C."/>
            <person name="Ng V."/>
            <person name="Clum A."/>
            <person name="Steindorff A."/>
            <person name="Ohm R.A."/>
            <person name="Martin F."/>
            <person name="Silar P."/>
            <person name="Natvig D.O."/>
            <person name="Lalanne C."/>
            <person name="Gautier V."/>
            <person name="Ament-Velasquez S.L."/>
            <person name="Kruys A."/>
            <person name="Hutchinson M.I."/>
            <person name="Powell A.J."/>
            <person name="Barry K."/>
            <person name="Miller A.N."/>
            <person name="Grigoriev I.V."/>
            <person name="Debuchy R."/>
            <person name="Gladieux P."/>
            <person name="Hiltunen Thoren M."/>
            <person name="Johannesson H."/>
        </authorList>
    </citation>
    <scope>NUCLEOTIDE SEQUENCE</scope>
    <source>
        <strain evidence="2">CBS 359.72</strain>
    </source>
</reference>
<evidence type="ECO:0000313" key="2">
    <source>
        <dbReference type="EMBL" id="KAK4252471.1"/>
    </source>
</evidence>
<gene>
    <name evidence="2" type="ORF">C7999DRAFT_36970</name>
</gene>
<feature type="region of interest" description="Disordered" evidence="1">
    <location>
        <begin position="113"/>
        <end position="288"/>
    </location>
</feature>
<reference evidence="2" key="2">
    <citation type="submission" date="2023-05" db="EMBL/GenBank/DDBJ databases">
        <authorList>
            <consortium name="Lawrence Berkeley National Laboratory"/>
            <person name="Steindorff A."/>
            <person name="Hensen N."/>
            <person name="Bonometti L."/>
            <person name="Westerberg I."/>
            <person name="Brannstrom I.O."/>
            <person name="Guillou S."/>
            <person name="Cros-Aarteil S."/>
            <person name="Calhoun S."/>
            <person name="Haridas S."/>
            <person name="Kuo A."/>
            <person name="Mondo S."/>
            <person name="Pangilinan J."/>
            <person name="Riley R."/>
            <person name="Labutti K."/>
            <person name="Andreopoulos B."/>
            <person name="Lipzen A."/>
            <person name="Chen C."/>
            <person name="Yanf M."/>
            <person name="Daum C."/>
            <person name="Ng V."/>
            <person name="Clum A."/>
            <person name="Ohm R."/>
            <person name="Martin F."/>
            <person name="Silar P."/>
            <person name="Natvig D."/>
            <person name="Lalanne C."/>
            <person name="Gautier V."/>
            <person name="Ament-Velasquez S.L."/>
            <person name="Kruys A."/>
            <person name="Hutchinson M.I."/>
            <person name="Powell A.J."/>
            <person name="Barry K."/>
            <person name="Miller A.N."/>
            <person name="Grigoriev I.V."/>
            <person name="Debuchy R."/>
            <person name="Gladieux P."/>
            <person name="Thoren M.H."/>
            <person name="Johannesson H."/>
        </authorList>
    </citation>
    <scope>NUCLEOTIDE SEQUENCE</scope>
    <source>
        <strain evidence="2">CBS 359.72</strain>
    </source>
</reference>
<feature type="compositionally biased region" description="Low complexity" evidence="1">
    <location>
        <begin position="236"/>
        <end position="252"/>
    </location>
</feature>
<feature type="compositionally biased region" description="Polar residues" evidence="1">
    <location>
        <begin position="192"/>
        <end position="220"/>
    </location>
</feature>
<dbReference type="Proteomes" id="UP001303647">
    <property type="component" value="Unassembled WGS sequence"/>
</dbReference>
<dbReference type="AlphaFoldDB" id="A0AAN7D2G3"/>
<feature type="compositionally biased region" description="Polar residues" evidence="1">
    <location>
        <begin position="170"/>
        <end position="185"/>
    </location>
</feature>
<organism evidence="2 3">
    <name type="scientific">Corynascus novoguineensis</name>
    <dbReference type="NCBI Taxonomy" id="1126955"/>
    <lineage>
        <taxon>Eukaryota</taxon>
        <taxon>Fungi</taxon>
        <taxon>Dikarya</taxon>
        <taxon>Ascomycota</taxon>
        <taxon>Pezizomycotina</taxon>
        <taxon>Sordariomycetes</taxon>
        <taxon>Sordariomycetidae</taxon>
        <taxon>Sordariales</taxon>
        <taxon>Chaetomiaceae</taxon>
        <taxon>Corynascus</taxon>
    </lineage>
</organism>
<dbReference type="EMBL" id="MU857601">
    <property type="protein sequence ID" value="KAK4252471.1"/>
    <property type="molecule type" value="Genomic_DNA"/>
</dbReference>
<sequence length="299" mass="31903">MSALMSRCPSADNTFHKLKPDDALRSEITTGIFFTRKRIQLTHKTHSTIAVLVFSFYHNEMVCITQMCWNGENSSIIIRQSRLVDISSTSLRTEEIFLILRWIYCTPLREPRVSRRQASTRAHSSTTPKPRAPAMALQKGTNSTLDAHGDTNAETPGITSGGNSPPRLATPTSTRGAPGSNTSGSPPRPASKTGSSSTLNTISAVTTPSSNAAENTTTPAISGGNGAAQFPGHNTNSMSNSSPARASNAPTPKKTVNLPTRSARGNGGTSSNVNKPHARQLDEYSSLMPRCKVGKQCGH</sequence>